<evidence type="ECO:0000313" key="5">
    <source>
        <dbReference type="Proteomes" id="UP000241434"/>
    </source>
</evidence>
<protein>
    <submittedName>
        <fullName evidence="4">Capsule biosynthesis protein</fullName>
    </submittedName>
</protein>
<accession>A0A2P7Q010</accession>
<evidence type="ECO:0000256" key="2">
    <source>
        <dbReference type="SAM" id="Phobius"/>
    </source>
</evidence>
<name>A0A2P7Q010_9FIRM</name>
<dbReference type="PANTHER" id="PTHR33393">
    <property type="entry name" value="POLYGLUTAMINE SYNTHESIS ACCESSORY PROTEIN RV0574C-RELATED"/>
    <property type="match status" value="1"/>
</dbReference>
<keyword evidence="2" id="KW-1133">Transmembrane helix</keyword>
<dbReference type="EMBL" id="JYGE01000005">
    <property type="protein sequence ID" value="PSJ31280.1"/>
    <property type="molecule type" value="Genomic_DNA"/>
</dbReference>
<dbReference type="Proteomes" id="UP000241434">
    <property type="component" value="Unassembled WGS sequence"/>
</dbReference>
<feature type="domain" description="Capsule synthesis protein CapA" evidence="3">
    <location>
        <begin position="51"/>
        <end position="301"/>
    </location>
</feature>
<evidence type="ECO:0000256" key="1">
    <source>
        <dbReference type="ARBA" id="ARBA00005662"/>
    </source>
</evidence>
<dbReference type="InterPro" id="IPR052169">
    <property type="entry name" value="CW_Biosynth-Accessory"/>
</dbReference>
<dbReference type="AlphaFoldDB" id="A0A2P7Q010"/>
<dbReference type="CDD" id="cd07381">
    <property type="entry name" value="MPP_CapA"/>
    <property type="match status" value="1"/>
</dbReference>
<dbReference type="InterPro" id="IPR029052">
    <property type="entry name" value="Metallo-depent_PP-like"/>
</dbReference>
<dbReference type="Pfam" id="PF09587">
    <property type="entry name" value="PGA_cap"/>
    <property type="match status" value="1"/>
</dbReference>
<comment type="similarity">
    <text evidence="1">Belongs to the CapA family.</text>
</comment>
<dbReference type="RefSeq" id="WP_106777018.1">
    <property type="nucleotide sequence ID" value="NZ_JYGE01000005.1"/>
</dbReference>
<feature type="transmembrane region" description="Helical" evidence="2">
    <location>
        <begin position="9"/>
        <end position="29"/>
    </location>
</feature>
<keyword evidence="5" id="KW-1185">Reference proteome</keyword>
<gene>
    <name evidence="4" type="ORF">UF10_06485</name>
</gene>
<dbReference type="InterPro" id="IPR019079">
    <property type="entry name" value="Capsule_synth_CapA"/>
</dbReference>
<organism evidence="4 5">
    <name type="scientific">Peptostreptococcus russellii</name>
    <dbReference type="NCBI Taxonomy" id="215200"/>
    <lineage>
        <taxon>Bacteria</taxon>
        <taxon>Bacillati</taxon>
        <taxon>Bacillota</taxon>
        <taxon>Clostridia</taxon>
        <taxon>Peptostreptococcales</taxon>
        <taxon>Peptostreptococcaceae</taxon>
        <taxon>Peptostreptococcus</taxon>
    </lineage>
</organism>
<dbReference type="SUPFAM" id="SSF56300">
    <property type="entry name" value="Metallo-dependent phosphatases"/>
    <property type="match status" value="1"/>
</dbReference>
<keyword evidence="2" id="KW-0472">Membrane</keyword>
<dbReference type="Gene3D" id="3.60.21.10">
    <property type="match status" value="1"/>
</dbReference>
<dbReference type="SMART" id="SM00854">
    <property type="entry name" value="PGA_cap"/>
    <property type="match status" value="1"/>
</dbReference>
<reference evidence="4" key="1">
    <citation type="thesis" date="2015" institute="Rutgers" country="The State University of New Jersey, 14 College Farm Rd., New Brunswick, NJ, USA">
        <title>Ammonia toxicity in bacteria and its implications for treatment of and resource recovery from highly nitrogenous organic wastes.</title>
        <authorList>
            <person name="Luther A.K."/>
        </authorList>
    </citation>
    <scope>NUCLEOTIDE SEQUENCE</scope>
    <source>
        <strain evidence="4">RT-10B</strain>
    </source>
</reference>
<sequence length="393" mass="44723">MDFKNDKHIIFTTIFITLSLFIVFAFFFMSEIKDVNASNNSVAKTEIKKVSFVGVGDNLIHDSIYNCADLKDGVYGDGKYDFDPLYSNIKNDIKNYDLRYINQESIIAGDQYGASTYPQFNTPESMIKSLTDSGFNVFNMANNHSLDMGSNGIKSSIDIWNKIDNVYFTGLFKSQEDRDNPLIIEKNGLKIALLSYTYGTNGILPDKEYKVSYLDEDAVRKDIAKVSPKSDFILVSAHWGEEGIEEIDATQEKFARLFNELGVDAVIGTHAHRIQKAEWLKNSKGKDTLVYYGTGNFVHNMLGAHTYLEGMPSWTFVKDGDKKYIENAKFTPLVFHLERNQYGLDGSVYRLDKYPLELANKHIEMRGAGSYHIENYKTSVKRLIPEDMIDMDL</sequence>
<evidence type="ECO:0000313" key="4">
    <source>
        <dbReference type="EMBL" id="PSJ31280.1"/>
    </source>
</evidence>
<dbReference type="OrthoDB" id="9810906at2"/>
<comment type="caution">
    <text evidence="4">The sequence shown here is derived from an EMBL/GenBank/DDBJ whole genome shotgun (WGS) entry which is preliminary data.</text>
</comment>
<proteinExistence type="inferred from homology"/>
<keyword evidence="2" id="KW-0812">Transmembrane</keyword>
<dbReference type="PANTHER" id="PTHR33393:SF12">
    <property type="entry name" value="CAPSULE BIOSYNTHESIS PROTEIN CAPA"/>
    <property type="match status" value="1"/>
</dbReference>
<evidence type="ECO:0000259" key="3">
    <source>
        <dbReference type="SMART" id="SM00854"/>
    </source>
</evidence>